<proteinExistence type="predicted"/>
<dbReference type="Proteomes" id="UP001499882">
    <property type="component" value="Unassembled WGS sequence"/>
</dbReference>
<protein>
    <recommendedName>
        <fullName evidence="1">DUF6318 domain-containing protein</fullName>
    </recommendedName>
</protein>
<feature type="domain" description="DUF6318" evidence="1">
    <location>
        <begin position="3"/>
        <end position="70"/>
    </location>
</feature>
<reference evidence="3" key="1">
    <citation type="journal article" date="2019" name="Int. J. Syst. Evol. Microbiol.">
        <title>The Global Catalogue of Microorganisms (GCM) 10K type strain sequencing project: providing services to taxonomists for standard genome sequencing and annotation.</title>
        <authorList>
            <consortium name="The Broad Institute Genomics Platform"/>
            <consortium name="The Broad Institute Genome Sequencing Center for Infectious Disease"/>
            <person name="Wu L."/>
            <person name="Ma J."/>
        </authorList>
    </citation>
    <scope>NUCLEOTIDE SEQUENCE [LARGE SCALE GENOMIC DNA]</scope>
    <source>
        <strain evidence="3">JCM 18532</strain>
    </source>
</reference>
<evidence type="ECO:0000313" key="2">
    <source>
        <dbReference type="EMBL" id="GAA4725174.1"/>
    </source>
</evidence>
<evidence type="ECO:0000259" key="1">
    <source>
        <dbReference type="Pfam" id="PF19843"/>
    </source>
</evidence>
<name>A0ABP8YDI5_9ACTN</name>
<gene>
    <name evidence="2" type="ORF">GCM10023350_04550</name>
</gene>
<organism evidence="2 3">
    <name type="scientific">Nocardioides endophyticus</name>
    <dbReference type="NCBI Taxonomy" id="1353775"/>
    <lineage>
        <taxon>Bacteria</taxon>
        <taxon>Bacillati</taxon>
        <taxon>Actinomycetota</taxon>
        <taxon>Actinomycetes</taxon>
        <taxon>Propionibacteriales</taxon>
        <taxon>Nocardioidaceae</taxon>
        <taxon>Nocardioides</taxon>
    </lineage>
</organism>
<dbReference type="InterPro" id="IPR046281">
    <property type="entry name" value="DUF6318"/>
</dbReference>
<dbReference type="EMBL" id="BAABKN010000005">
    <property type="protein sequence ID" value="GAA4725174.1"/>
    <property type="molecule type" value="Genomic_DNA"/>
</dbReference>
<evidence type="ECO:0000313" key="3">
    <source>
        <dbReference type="Proteomes" id="UP001499882"/>
    </source>
</evidence>
<keyword evidence="3" id="KW-1185">Reference proteome</keyword>
<accession>A0ABP8YDI5</accession>
<dbReference type="Pfam" id="PF19843">
    <property type="entry name" value="DUF6318"/>
    <property type="match status" value="1"/>
</dbReference>
<sequence length="122" mass="13159">METVRAWIDARNIALGTGDVSSVEALSAVGCTTCEDSLEPIRQVHADGGSFDTAGWEVVSARLKSRSGGKARVTAAINYAPGTTIPKEGASPVSYGLERHMVVVDLTRIEDQWRIRFFGYLS</sequence>
<comment type="caution">
    <text evidence="2">The sequence shown here is derived from an EMBL/GenBank/DDBJ whole genome shotgun (WGS) entry which is preliminary data.</text>
</comment>